<sequence length="169" mass="19105">MPAPDKLRIPYEDGDYGRFTSVGRLPNGTQFMAFVTGAFPTGQEHYLGDDWKTKKRWLAVIHRFDADGNHIGSESRLGAFDIEGRDVAGEKASEHLKTMCGELMQAGEPEFCDVWVKPFAVELDGVTYGLIYEHHLEEYDGIREASECVMLQPQDIVFHQPWDSGEYST</sequence>
<proteinExistence type="predicted"/>
<gene>
    <name evidence="1" type="ORF">IPV69_14230</name>
</gene>
<dbReference type="RefSeq" id="WP_206290349.1">
    <property type="nucleotide sequence ID" value="NZ_CP063458.1"/>
</dbReference>
<keyword evidence="2" id="KW-1185">Reference proteome</keyword>
<evidence type="ECO:0000313" key="1">
    <source>
        <dbReference type="EMBL" id="QOV87447.1"/>
    </source>
</evidence>
<accession>A0A7M2WPJ1</accession>
<reference evidence="1 2" key="1">
    <citation type="submission" date="2020-10" db="EMBL/GenBank/DDBJ databases">
        <title>Wide distribution of Phycisphaera-like planctomycetes from WD2101 soil group in peatlands and genome analysis of the first cultivated representative.</title>
        <authorList>
            <person name="Dedysh S.N."/>
            <person name="Beletsky A.V."/>
            <person name="Ivanova A."/>
            <person name="Kulichevskaya I.S."/>
            <person name="Suzina N.E."/>
            <person name="Philippov D.A."/>
            <person name="Rakitin A.L."/>
            <person name="Mardanov A.V."/>
            <person name="Ravin N.V."/>
        </authorList>
    </citation>
    <scope>NUCLEOTIDE SEQUENCE [LARGE SCALE GENOMIC DNA]</scope>
    <source>
        <strain evidence="1 2">M1803</strain>
    </source>
</reference>
<dbReference type="KEGG" id="hbs:IPV69_14230"/>
<evidence type="ECO:0000313" key="2">
    <source>
        <dbReference type="Proteomes" id="UP000593765"/>
    </source>
</evidence>
<dbReference type="EMBL" id="CP063458">
    <property type="protein sequence ID" value="QOV87447.1"/>
    <property type="molecule type" value="Genomic_DNA"/>
</dbReference>
<organism evidence="1 2">
    <name type="scientific">Humisphaera borealis</name>
    <dbReference type="NCBI Taxonomy" id="2807512"/>
    <lineage>
        <taxon>Bacteria</taxon>
        <taxon>Pseudomonadati</taxon>
        <taxon>Planctomycetota</taxon>
        <taxon>Phycisphaerae</taxon>
        <taxon>Tepidisphaerales</taxon>
        <taxon>Tepidisphaeraceae</taxon>
        <taxon>Humisphaera</taxon>
    </lineage>
</organism>
<name>A0A7M2WPJ1_9BACT</name>
<protein>
    <submittedName>
        <fullName evidence="1">Uncharacterized protein</fullName>
    </submittedName>
</protein>
<dbReference type="AlphaFoldDB" id="A0A7M2WPJ1"/>
<dbReference type="Proteomes" id="UP000593765">
    <property type="component" value="Chromosome"/>
</dbReference>